<name>A0A135YVX3_9FIRM</name>
<dbReference type="Proteomes" id="UP000070326">
    <property type="component" value="Unassembled WGS sequence"/>
</dbReference>
<evidence type="ECO:0000256" key="2">
    <source>
        <dbReference type="ARBA" id="ARBA00022801"/>
    </source>
</evidence>
<proteinExistence type="inferred from homology"/>
<dbReference type="Pfam" id="PF01136">
    <property type="entry name" value="Peptidase_U32"/>
    <property type="match status" value="1"/>
</dbReference>
<evidence type="ECO:0000259" key="4">
    <source>
        <dbReference type="Pfam" id="PF16325"/>
    </source>
</evidence>
<feature type="domain" description="Peptidase family U32 C-terminal" evidence="4">
    <location>
        <begin position="322"/>
        <end position="404"/>
    </location>
</feature>
<dbReference type="InterPro" id="IPR001539">
    <property type="entry name" value="Peptidase_U32"/>
</dbReference>
<dbReference type="Pfam" id="PF16325">
    <property type="entry name" value="Peptidase_U32_C"/>
    <property type="match status" value="1"/>
</dbReference>
<keyword evidence="2" id="KW-0378">Hydrolase</keyword>
<dbReference type="GO" id="GO:0008233">
    <property type="term" value="F:peptidase activity"/>
    <property type="evidence" value="ECO:0007669"/>
    <property type="project" value="UniProtKB-KW"/>
</dbReference>
<sequence length="423" mass="47697">MEKVELLAPAGDLERLKIAFEYGADAVYLGGENFGMRTAAKNFTIEEIKEGADFAHERGKRIFVTVNIIPHDSDFEGFEDYIKDLSAAGVDALIASDPGVIQIIRDILPDMELHISTQANTTNYRSANFWYNLGAKRVVVARELSFEEVKSIRDHAPEGTDIEAFVHGAMCISYSGRCLISNYMTGRDANRGSCAQSCRWKYNLVEEKRPGEYFPIYEDERGTFFFNSKDLCMVEFIPQIVESGITSLKIEGRMKTAYYVATVVRAYRMALDAYYADPQGWKFDPMWLEELKKGSHRHFTTGFFNDKPGTEEQNYASASYVRNYDFIGIVVSDQDEDGYAVVEQRNKMVIGDEIEIIGPYTHTIETKIEEMYNEEGEAIEAAPHPRQLVKMKLPKGVGRNFMLRKAIEGPASSEETGGCSGCN</sequence>
<dbReference type="STRING" id="1261.HMPREF3195_00691"/>
<dbReference type="GO" id="GO:0006508">
    <property type="term" value="P:proteolysis"/>
    <property type="evidence" value="ECO:0007669"/>
    <property type="project" value="UniProtKB-KW"/>
</dbReference>
<keyword evidence="1" id="KW-0645">Protease</keyword>
<dbReference type="PANTHER" id="PTHR30217:SF6">
    <property type="entry name" value="TRNA HYDROXYLATION PROTEIN P"/>
    <property type="match status" value="1"/>
</dbReference>
<gene>
    <name evidence="5" type="ORF">HMPREF3195_00691</name>
</gene>
<dbReference type="AlphaFoldDB" id="A0A135YVX3"/>
<evidence type="ECO:0000313" key="6">
    <source>
        <dbReference type="Proteomes" id="UP000070326"/>
    </source>
</evidence>
<comment type="similarity">
    <text evidence="3">Belongs to the peptidase U32 family.</text>
</comment>
<protein>
    <submittedName>
        <fullName evidence="5">Peptidase, U32 family</fullName>
    </submittedName>
</protein>
<organism evidence="5 6">
    <name type="scientific">Peptostreptococcus anaerobius</name>
    <dbReference type="NCBI Taxonomy" id="1261"/>
    <lineage>
        <taxon>Bacteria</taxon>
        <taxon>Bacillati</taxon>
        <taxon>Bacillota</taxon>
        <taxon>Clostridia</taxon>
        <taxon>Peptostreptococcales</taxon>
        <taxon>Peptostreptococcaceae</taxon>
        <taxon>Peptostreptococcus</taxon>
    </lineage>
</organism>
<comment type="caution">
    <text evidence="5">The sequence shown here is derived from an EMBL/GenBank/DDBJ whole genome shotgun (WGS) entry which is preliminary data.</text>
</comment>
<dbReference type="eggNOG" id="COG0826">
    <property type="taxonomic scope" value="Bacteria"/>
</dbReference>
<dbReference type="InterPro" id="IPR051454">
    <property type="entry name" value="RNA/ubiquinone_mod_enzymes"/>
</dbReference>
<dbReference type="SUPFAM" id="SSF51366">
    <property type="entry name" value="Ribulose-phoshate binding barrel"/>
    <property type="match status" value="1"/>
</dbReference>
<dbReference type="Gene3D" id="2.40.30.10">
    <property type="entry name" value="Translation factors"/>
    <property type="match status" value="1"/>
</dbReference>
<dbReference type="PROSITE" id="PS01276">
    <property type="entry name" value="PEPTIDASE_U32"/>
    <property type="match status" value="1"/>
</dbReference>
<dbReference type="RefSeq" id="WP_061101721.1">
    <property type="nucleotide sequence ID" value="NZ_CAMPYD010000001.1"/>
</dbReference>
<evidence type="ECO:0000256" key="3">
    <source>
        <dbReference type="ARBA" id="ARBA00038374"/>
    </source>
</evidence>
<evidence type="ECO:0000256" key="1">
    <source>
        <dbReference type="ARBA" id="ARBA00022670"/>
    </source>
</evidence>
<dbReference type="InterPro" id="IPR032525">
    <property type="entry name" value="Peptidase_U32_C"/>
</dbReference>
<dbReference type="PATRIC" id="fig|1261.5.peg.696"/>
<accession>A0A135YVX3</accession>
<dbReference type="PANTHER" id="PTHR30217">
    <property type="entry name" value="PEPTIDASE U32 FAMILY"/>
    <property type="match status" value="1"/>
</dbReference>
<dbReference type="InterPro" id="IPR011060">
    <property type="entry name" value="RibuloseP-bd_barrel"/>
</dbReference>
<reference evidence="5 6" key="1">
    <citation type="submission" date="2016-02" db="EMBL/GenBank/DDBJ databases">
        <authorList>
            <person name="Wen L."/>
            <person name="He K."/>
            <person name="Yang H."/>
        </authorList>
    </citation>
    <scope>NUCLEOTIDE SEQUENCE [LARGE SCALE GENOMIC DNA]</scope>
    <source>
        <strain evidence="5 6">MJR8628A</strain>
    </source>
</reference>
<evidence type="ECO:0000313" key="5">
    <source>
        <dbReference type="EMBL" id="KXI13530.1"/>
    </source>
</evidence>
<dbReference type="EMBL" id="LSQZ01000021">
    <property type="protein sequence ID" value="KXI13530.1"/>
    <property type="molecule type" value="Genomic_DNA"/>
</dbReference>